<proteinExistence type="predicted"/>
<evidence type="ECO:0000313" key="3">
    <source>
        <dbReference type="Proteomes" id="UP000758603"/>
    </source>
</evidence>
<sequence>MLPQSLLVLVSALAITSAGLVRKRCESANASSTVLATASSSPTPLASATLPQTGGATELPTVNGTLKAIVVGHGIQNYTCTAAGANATSAGALAVLYDITGLYSSMTDEQRTQLPVSVLRDTELPLNLAGDADDQYAANVSNPWKADADITVGGINTPLKVLGHHYFDAASTPTFDLYNAASLFFKGGKLYGAKAPASADPGLLNTGAVDWLLLGNKGASVGLADVYRVVTAGGNALACDKAGQTFSVPYAAQYWYYA</sequence>
<gene>
    <name evidence="2" type="ORF">BKA67DRAFT_256197</name>
</gene>
<comment type="caution">
    <text evidence="2">The sequence shown here is derived from an EMBL/GenBank/DDBJ whole genome shotgun (WGS) entry which is preliminary data.</text>
</comment>
<dbReference type="PANTHER" id="PTHR35567:SF3">
    <property type="entry name" value="MALATE DEHYDROGENASE"/>
    <property type="match status" value="1"/>
</dbReference>
<dbReference type="OrthoDB" id="1859733at2759"/>
<dbReference type="Proteomes" id="UP000758603">
    <property type="component" value="Unassembled WGS sequence"/>
</dbReference>
<evidence type="ECO:0000313" key="2">
    <source>
        <dbReference type="EMBL" id="KAH6656135.1"/>
    </source>
</evidence>
<feature type="signal peptide" evidence="1">
    <location>
        <begin position="1"/>
        <end position="18"/>
    </location>
</feature>
<evidence type="ECO:0008006" key="4">
    <source>
        <dbReference type="Google" id="ProtNLM"/>
    </source>
</evidence>
<protein>
    <recommendedName>
        <fullName evidence="4">Malate dehydrogenase</fullName>
    </recommendedName>
</protein>
<reference evidence="2" key="1">
    <citation type="journal article" date="2021" name="Nat. Commun.">
        <title>Genetic determinants of endophytism in the Arabidopsis root mycobiome.</title>
        <authorList>
            <person name="Mesny F."/>
            <person name="Miyauchi S."/>
            <person name="Thiergart T."/>
            <person name="Pickel B."/>
            <person name="Atanasova L."/>
            <person name="Karlsson M."/>
            <person name="Huettel B."/>
            <person name="Barry K.W."/>
            <person name="Haridas S."/>
            <person name="Chen C."/>
            <person name="Bauer D."/>
            <person name="Andreopoulos W."/>
            <person name="Pangilinan J."/>
            <person name="LaButti K."/>
            <person name="Riley R."/>
            <person name="Lipzen A."/>
            <person name="Clum A."/>
            <person name="Drula E."/>
            <person name="Henrissat B."/>
            <person name="Kohler A."/>
            <person name="Grigoriev I.V."/>
            <person name="Martin F.M."/>
            <person name="Hacquard S."/>
        </authorList>
    </citation>
    <scope>NUCLEOTIDE SEQUENCE</scope>
    <source>
        <strain evidence="2">MPI-SDFR-AT-0073</strain>
    </source>
</reference>
<organism evidence="2 3">
    <name type="scientific">Truncatella angustata</name>
    <dbReference type="NCBI Taxonomy" id="152316"/>
    <lineage>
        <taxon>Eukaryota</taxon>
        <taxon>Fungi</taxon>
        <taxon>Dikarya</taxon>
        <taxon>Ascomycota</taxon>
        <taxon>Pezizomycotina</taxon>
        <taxon>Sordariomycetes</taxon>
        <taxon>Xylariomycetidae</taxon>
        <taxon>Amphisphaeriales</taxon>
        <taxon>Sporocadaceae</taxon>
        <taxon>Truncatella</taxon>
    </lineage>
</organism>
<dbReference type="Pfam" id="PF11937">
    <property type="entry name" value="DUF3455"/>
    <property type="match status" value="1"/>
</dbReference>
<dbReference type="PANTHER" id="PTHR35567">
    <property type="entry name" value="MALATE DEHYDROGENASE (AFU_ORTHOLOGUE AFUA_2G13800)"/>
    <property type="match status" value="1"/>
</dbReference>
<keyword evidence="3" id="KW-1185">Reference proteome</keyword>
<accession>A0A9P8UQ43</accession>
<evidence type="ECO:0000256" key="1">
    <source>
        <dbReference type="SAM" id="SignalP"/>
    </source>
</evidence>
<keyword evidence="1" id="KW-0732">Signal</keyword>
<dbReference type="InterPro" id="IPR021851">
    <property type="entry name" value="DUF3455"/>
</dbReference>
<dbReference type="EMBL" id="JAGPXC010000003">
    <property type="protein sequence ID" value="KAH6656135.1"/>
    <property type="molecule type" value="Genomic_DNA"/>
</dbReference>
<dbReference type="GeneID" id="70124683"/>
<feature type="chain" id="PRO_5040437780" description="Malate dehydrogenase" evidence="1">
    <location>
        <begin position="19"/>
        <end position="258"/>
    </location>
</feature>
<dbReference type="AlphaFoldDB" id="A0A9P8UQ43"/>
<name>A0A9P8UQ43_9PEZI</name>
<dbReference type="RefSeq" id="XP_045960400.1">
    <property type="nucleotide sequence ID" value="XM_046095790.1"/>
</dbReference>